<name>A0A1I1UDL1_9GAMM</name>
<reference evidence="1 2" key="1">
    <citation type="submission" date="2016-10" db="EMBL/GenBank/DDBJ databases">
        <authorList>
            <person name="de Groot N.N."/>
        </authorList>
    </citation>
    <scope>NUCLEOTIDE SEQUENCE [LARGE SCALE GENOMIC DNA]</scope>
    <source>
        <strain evidence="1 2">DSM 6059</strain>
    </source>
</reference>
<keyword evidence="2" id="KW-1185">Reference proteome</keyword>
<protein>
    <submittedName>
        <fullName evidence="1">Soluble P-type ATPase</fullName>
    </submittedName>
</protein>
<dbReference type="RefSeq" id="WP_091991534.1">
    <property type="nucleotide sequence ID" value="NZ_FOLO01000083.1"/>
</dbReference>
<dbReference type="Gene3D" id="3.40.50.1000">
    <property type="entry name" value="HAD superfamily/HAD-like"/>
    <property type="match status" value="1"/>
</dbReference>
<dbReference type="OrthoDB" id="159409at2"/>
<gene>
    <name evidence="1" type="ORF">SAMN02745724_05142</name>
</gene>
<organism evidence="1 2">
    <name type="scientific">Pseudoalteromonas denitrificans DSM 6059</name>
    <dbReference type="NCBI Taxonomy" id="1123010"/>
    <lineage>
        <taxon>Bacteria</taxon>
        <taxon>Pseudomonadati</taxon>
        <taxon>Pseudomonadota</taxon>
        <taxon>Gammaproteobacteria</taxon>
        <taxon>Alteromonadales</taxon>
        <taxon>Pseudoalteromonadaceae</taxon>
        <taxon>Pseudoalteromonas</taxon>
    </lineage>
</organism>
<dbReference type="SUPFAM" id="SSF56784">
    <property type="entry name" value="HAD-like"/>
    <property type="match status" value="1"/>
</dbReference>
<dbReference type="InterPro" id="IPR036412">
    <property type="entry name" value="HAD-like_sf"/>
</dbReference>
<dbReference type="EMBL" id="FOLO01000083">
    <property type="protein sequence ID" value="SFD66863.1"/>
    <property type="molecule type" value="Genomic_DNA"/>
</dbReference>
<dbReference type="InterPro" id="IPR023214">
    <property type="entry name" value="HAD_sf"/>
</dbReference>
<proteinExistence type="predicted"/>
<sequence>MKIDIPGRKTVEIQNVLLDFNGTIAIDGKLITGVSAKINSLSHLVNFHVITADTYGTVVKQLRDTNCKIINLSTNKTYTSKCAYLNEIGKTHTLCIGNGYNDRTILKECVLGISLLQSEGLSIEALMAGDIVCKSIMDALCYLDNPKRLIATLRS</sequence>
<accession>A0A1I1UDL1</accession>
<dbReference type="Proteomes" id="UP000198862">
    <property type="component" value="Unassembled WGS sequence"/>
</dbReference>
<evidence type="ECO:0000313" key="2">
    <source>
        <dbReference type="Proteomes" id="UP000198862"/>
    </source>
</evidence>
<evidence type="ECO:0000313" key="1">
    <source>
        <dbReference type="EMBL" id="SFD66863.1"/>
    </source>
</evidence>
<dbReference type="AlphaFoldDB" id="A0A1I1UDL1"/>